<dbReference type="EMBL" id="BAABGY010000001">
    <property type="protein sequence ID" value="GAA4318070.1"/>
    <property type="molecule type" value="Genomic_DNA"/>
</dbReference>
<evidence type="ECO:0000256" key="1">
    <source>
        <dbReference type="SAM" id="SignalP"/>
    </source>
</evidence>
<feature type="chain" id="PRO_5045904968" evidence="1">
    <location>
        <begin position="21"/>
        <end position="194"/>
    </location>
</feature>
<gene>
    <name evidence="2" type="ORF">GCM10023184_02090</name>
</gene>
<proteinExistence type="predicted"/>
<organism evidence="2 3">
    <name type="scientific">Flaviaesturariibacter amylovorans</name>
    <dbReference type="NCBI Taxonomy" id="1084520"/>
    <lineage>
        <taxon>Bacteria</taxon>
        <taxon>Pseudomonadati</taxon>
        <taxon>Bacteroidota</taxon>
        <taxon>Chitinophagia</taxon>
        <taxon>Chitinophagales</taxon>
        <taxon>Chitinophagaceae</taxon>
        <taxon>Flaviaestuariibacter</taxon>
    </lineage>
</organism>
<protein>
    <submittedName>
        <fullName evidence="2">Uncharacterized protein</fullName>
    </submittedName>
</protein>
<dbReference type="Proteomes" id="UP001501725">
    <property type="component" value="Unassembled WGS sequence"/>
</dbReference>
<name>A0ABP8G6G4_9BACT</name>
<evidence type="ECO:0000313" key="3">
    <source>
        <dbReference type="Proteomes" id="UP001501725"/>
    </source>
</evidence>
<keyword evidence="3" id="KW-1185">Reference proteome</keyword>
<comment type="caution">
    <text evidence="2">The sequence shown here is derived from an EMBL/GenBank/DDBJ whole genome shotgun (WGS) entry which is preliminary data.</text>
</comment>
<evidence type="ECO:0000313" key="2">
    <source>
        <dbReference type="EMBL" id="GAA4318070.1"/>
    </source>
</evidence>
<keyword evidence="1" id="KW-0732">Signal</keyword>
<reference evidence="3" key="1">
    <citation type="journal article" date="2019" name="Int. J. Syst. Evol. Microbiol.">
        <title>The Global Catalogue of Microorganisms (GCM) 10K type strain sequencing project: providing services to taxonomists for standard genome sequencing and annotation.</title>
        <authorList>
            <consortium name="The Broad Institute Genomics Platform"/>
            <consortium name="The Broad Institute Genome Sequencing Center for Infectious Disease"/>
            <person name="Wu L."/>
            <person name="Ma J."/>
        </authorList>
    </citation>
    <scope>NUCLEOTIDE SEQUENCE [LARGE SCALE GENOMIC DNA]</scope>
    <source>
        <strain evidence="3">JCM 17919</strain>
    </source>
</reference>
<accession>A0ABP8G6G4</accession>
<dbReference type="RefSeq" id="WP_345252724.1">
    <property type="nucleotide sequence ID" value="NZ_BAABGY010000001.1"/>
</dbReference>
<feature type="signal peptide" evidence="1">
    <location>
        <begin position="1"/>
        <end position="20"/>
    </location>
</feature>
<sequence length="194" mass="21392">MRKLFMAVLMFFGIAATTNAQDITQDEVKQDLRAGVVSFVRSVKGQFRGGTGNFDEFRLKLIGSANVATITAEGNDLLKVTYELIQQDATEDRIREVGFQPFARAMNLVLNHEAKGYSGANLENGSVALFGGDASSLAGYDAQARTAAGDCPDYRECRWYQLGCHAHNVGAWLCKNKDVLQAIYYVVQILSYFI</sequence>